<dbReference type="EMBL" id="FOEF01000002">
    <property type="protein sequence ID" value="SEO89611.1"/>
    <property type="molecule type" value="Genomic_DNA"/>
</dbReference>
<evidence type="ECO:0000313" key="2">
    <source>
        <dbReference type="EMBL" id="SEO89611.1"/>
    </source>
</evidence>
<name>A0A1H8TFF5_9PSEU</name>
<accession>A0A1H8TFF5</accession>
<dbReference type="OrthoDB" id="3296722at2"/>
<organism evidence="2 3">
    <name type="scientific">Amycolatopsis saalfeldensis</name>
    <dbReference type="NCBI Taxonomy" id="394193"/>
    <lineage>
        <taxon>Bacteria</taxon>
        <taxon>Bacillati</taxon>
        <taxon>Actinomycetota</taxon>
        <taxon>Actinomycetes</taxon>
        <taxon>Pseudonocardiales</taxon>
        <taxon>Pseudonocardiaceae</taxon>
        <taxon>Amycolatopsis</taxon>
    </lineage>
</organism>
<sequence>MGSLILDTQLKGDSATVRATADWLGRLIGAEHEAVTACNNVRAHSLAVWEGPAGDIMRHDLSETTQGGDTLLDRSEEYRRGLLTFADRLDTVRGKLNDARGKATAVGLKVTPGEIYPPAPAPPGPPMDSGRSPQSPADAQQMAIEHNAAMTQYKADLDRENKQAPVYSECRDLVADARELERTAHEDLDKLSTGIDGWVKDLKKISLLVLGGGLDAIKGSQEAVNDLTRLSVELSDSAEVFNKIANGKYLTDSDKTVLSAWEADSNAKSGTMAARADGIGKWMNKIPEGTRQFIVTNPGSLLGESANVFAKGGKVVLKGLPLVGTAVTVTGAVADVAMGEDLGKVAVSTIASTGGQIAGGWAGGALVGAAMGSEVPVAGTVVGAVVGGIIGGMAADKIVESSYDNG</sequence>
<feature type="region of interest" description="Disordered" evidence="1">
    <location>
        <begin position="111"/>
        <end position="139"/>
    </location>
</feature>
<dbReference type="AlphaFoldDB" id="A0A1H8TFF5"/>
<proteinExistence type="predicted"/>
<dbReference type="Proteomes" id="UP000198582">
    <property type="component" value="Unassembled WGS sequence"/>
</dbReference>
<dbReference type="RefSeq" id="WP_091614324.1">
    <property type="nucleotide sequence ID" value="NZ_FOEF01000002.1"/>
</dbReference>
<dbReference type="STRING" id="394193.SAMN04489732_102590"/>
<gene>
    <name evidence="2" type="ORF">SAMN04489732_102590</name>
</gene>
<protein>
    <submittedName>
        <fullName evidence="2">Uncharacterized protein</fullName>
    </submittedName>
</protein>
<reference evidence="2 3" key="1">
    <citation type="submission" date="2016-10" db="EMBL/GenBank/DDBJ databases">
        <authorList>
            <person name="de Groot N.N."/>
        </authorList>
    </citation>
    <scope>NUCLEOTIDE SEQUENCE [LARGE SCALE GENOMIC DNA]</scope>
    <source>
        <strain evidence="2 3">DSM 44993</strain>
    </source>
</reference>
<keyword evidence="3" id="KW-1185">Reference proteome</keyword>
<feature type="compositionally biased region" description="Pro residues" evidence="1">
    <location>
        <begin position="115"/>
        <end position="126"/>
    </location>
</feature>
<evidence type="ECO:0000256" key="1">
    <source>
        <dbReference type="SAM" id="MobiDB-lite"/>
    </source>
</evidence>
<evidence type="ECO:0000313" key="3">
    <source>
        <dbReference type="Proteomes" id="UP000198582"/>
    </source>
</evidence>